<comment type="cofactor">
    <cofactor evidence="1">
        <name>[4Fe-4S] cluster</name>
        <dbReference type="ChEBI" id="CHEBI:49883"/>
    </cofactor>
</comment>
<gene>
    <name evidence="7" type="ORF">SAMN06265376_103282</name>
</gene>
<name>A0A238ZIY6_9FLAO</name>
<keyword evidence="4" id="KW-0408">Iron</keyword>
<dbReference type="SMART" id="SM00729">
    <property type="entry name" value="Elp3"/>
    <property type="match status" value="1"/>
</dbReference>
<dbReference type="GO" id="GO:0003824">
    <property type="term" value="F:catalytic activity"/>
    <property type="evidence" value="ECO:0007669"/>
    <property type="project" value="InterPro"/>
</dbReference>
<keyword evidence="8" id="KW-1185">Reference proteome</keyword>
<evidence type="ECO:0000313" key="7">
    <source>
        <dbReference type="EMBL" id="SNR83426.1"/>
    </source>
</evidence>
<dbReference type="GO" id="GO:0005829">
    <property type="term" value="C:cytosol"/>
    <property type="evidence" value="ECO:0007669"/>
    <property type="project" value="TreeGrafter"/>
</dbReference>
<dbReference type="Pfam" id="PF04055">
    <property type="entry name" value="Radical_SAM"/>
    <property type="match status" value="1"/>
</dbReference>
<keyword evidence="5" id="KW-0411">Iron-sulfur</keyword>
<dbReference type="SFLD" id="SFLDS00029">
    <property type="entry name" value="Radical_SAM"/>
    <property type="match status" value="1"/>
</dbReference>
<dbReference type="Proteomes" id="UP000198379">
    <property type="component" value="Unassembled WGS sequence"/>
</dbReference>
<protein>
    <submittedName>
        <fullName evidence="7">Radical SAM superfamily enzyme YgiQ, UPF0313 family</fullName>
    </submittedName>
</protein>
<dbReference type="CDD" id="cd01335">
    <property type="entry name" value="Radical_SAM"/>
    <property type="match status" value="1"/>
</dbReference>
<dbReference type="InterPro" id="IPR007197">
    <property type="entry name" value="rSAM"/>
</dbReference>
<dbReference type="SUPFAM" id="SSF102114">
    <property type="entry name" value="Radical SAM enzymes"/>
    <property type="match status" value="1"/>
</dbReference>
<dbReference type="InterPro" id="IPR058240">
    <property type="entry name" value="rSAM_sf"/>
</dbReference>
<evidence type="ECO:0000313" key="8">
    <source>
        <dbReference type="Proteomes" id="UP000198379"/>
    </source>
</evidence>
<proteinExistence type="predicted"/>
<evidence type="ECO:0000256" key="5">
    <source>
        <dbReference type="ARBA" id="ARBA00023014"/>
    </source>
</evidence>
<dbReference type="InterPro" id="IPR023404">
    <property type="entry name" value="rSAM_horseshoe"/>
</dbReference>
<evidence type="ECO:0000259" key="6">
    <source>
        <dbReference type="PROSITE" id="PS51918"/>
    </source>
</evidence>
<keyword evidence="3" id="KW-0479">Metal-binding</keyword>
<dbReference type="InterPro" id="IPR006638">
    <property type="entry name" value="Elp3/MiaA/NifB-like_rSAM"/>
</dbReference>
<dbReference type="InterPro" id="IPR051198">
    <property type="entry name" value="BchE-like"/>
</dbReference>
<sequence length="412" mass="47621">MKLKRLLIISFDLIREGESEKSLAISSLVGFLKADDRYGKDFVVNHISINMYTIKNSFNLHKHLKNIDYNIYDYIALSAYIWNEYLINPLMASIKTTFGFSGDFILGGYQISYSQNPQKEYPLCTYFISGYAEQSLLDIISNNTTNFYLDSKIDFKNIPSPYLTGELQIVKNQEMVRLETKRGCPYRCTFCAHRDLNTNRVHKGSLDKVFQELEFFKKKEVKKINIIDPIFNAGTDYLLVMEKLIDIRFSGLVSVQARFETIKGDRGRKFLDLCSKLNMNLEFGLQTASEQESNLINRKNNPEVIKQVMSKLKQRNIPFEISLIYGLPSQTLKSFKESIDFAYTNGCKKVTAFPLMLLKGTELYDQKSTFLFKEKIIGDFNIPIVVESDSFSESEWKQMEHIANQLAENVRV</sequence>
<keyword evidence="2" id="KW-0949">S-adenosyl-L-methionine</keyword>
<dbReference type="GO" id="GO:0051536">
    <property type="term" value="F:iron-sulfur cluster binding"/>
    <property type="evidence" value="ECO:0007669"/>
    <property type="project" value="UniProtKB-KW"/>
</dbReference>
<evidence type="ECO:0000256" key="2">
    <source>
        <dbReference type="ARBA" id="ARBA00022691"/>
    </source>
</evidence>
<evidence type="ECO:0000256" key="1">
    <source>
        <dbReference type="ARBA" id="ARBA00001966"/>
    </source>
</evidence>
<dbReference type="SFLD" id="SFLDG01082">
    <property type="entry name" value="B12-binding_domain_containing"/>
    <property type="match status" value="1"/>
</dbReference>
<evidence type="ECO:0000256" key="4">
    <source>
        <dbReference type="ARBA" id="ARBA00023004"/>
    </source>
</evidence>
<feature type="domain" description="Radical SAM core" evidence="6">
    <location>
        <begin position="170"/>
        <end position="393"/>
    </location>
</feature>
<organism evidence="7 8">
    <name type="scientific">Dokdonia pacifica</name>
    <dbReference type="NCBI Taxonomy" id="1627892"/>
    <lineage>
        <taxon>Bacteria</taxon>
        <taxon>Pseudomonadati</taxon>
        <taxon>Bacteroidota</taxon>
        <taxon>Flavobacteriia</taxon>
        <taxon>Flavobacteriales</taxon>
        <taxon>Flavobacteriaceae</taxon>
        <taxon>Dokdonia</taxon>
    </lineage>
</organism>
<dbReference type="PANTHER" id="PTHR43409">
    <property type="entry name" value="ANAEROBIC MAGNESIUM-PROTOPORPHYRIN IX MONOMETHYL ESTER CYCLASE-RELATED"/>
    <property type="match status" value="1"/>
</dbReference>
<dbReference type="PROSITE" id="PS51918">
    <property type="entry name" value="RADICAL_SAM"/>
    <property type="match status" value="1"/>
</dbReference>
<dbReference type="AlphaFoldDB" id="A0A238ZIY6"/>
<dbReference type="EMBL" id="FZNY01000003">
    <property type="protein sequence ID" value="SNR83426.1"/>
    <property type="molecule type" value="Genomic_DNA"/>
</dbReference>
<reference evidence="7 8" key="1">
    <citation type="submission" date="2017-06" db="EMBL/GenBank/DDBJ databases">
        <authorList>
            <person name="Kim H.J."/>
            <person name="Triplett B.A."/>
        </authorList>
    </citation>
    <scope>NUCLEOTIDE SEQUENCE [LARGE SCALE GENOMIC DNA]</scope>
    <source>
        <strain evidence="7 8">DSM 25597</strain>
    </source>
</reference>
<dbReference type="Gene3D" id="3.80.30.20">
    <property type="entry name" value="tm_1862 like domain"/>
    <property type="match status" value="1"/>
</dbReference>
<dbReference type="PANTHER" id="PTHR43409:SF16">
    <property type="entry name" value="SLR0320 PROTEIN"/>
    <property type="match status" value="1"/>
</dbReference>
<accession>A0A238ZIY6</accession>
<evidence type="ECO:0000256" key="3">
    <source>
        <dbReference type="ARBA" id="ARBA00022723"/>
    </source>
</evidence>
<dbReference type="GO" id="GO:0046872">
    <property type="term" value="F:metal ion binding"/>
    <property type="evidence" value="ECO:0007669"/>
    <property type="project" value="UniProtKB-KW"/>
</dbReference>